<evidence type="ECO:0000256" key="1">
    <source>
        <dbReference type="SAM" id="Phobius"/>
    </source>
</evidence>
<evidence type="ECO:0000313" key="2">
    <source>
        <dbReference type="EMBL" id="MBP2706646.1"/>
    </source>
</evidence>
<evidence type="ECO:0008006" key="4">
    <source>
        <dbReference type="Google" id="ProtNLM"/>
    </source>
</evidence>
<evidence type="ECO:0000313" key="3">
    <source>
        <dbReference type="Proteomes" id="UP000674234"/>
    </source>
</evidence>
<gene>
    <name evidence="2" type="ORF">JOL79_22820</name>
</gene>
<protein>
    <recommendedName>
        <fullName evidence="4">NACHT domain-containing protein</fullName>
    </recommendedName>
</protein>
<feature type="transmembrane region" description="Helical" evidence="1">
    <location>
        <begin position="564"/>
        <end position="586"/>
    </location>
</feature>
<organism evidence="2 3">
    <name type="scientific">Microbispora oryzae</name>
    <dbReference type="NCBI Taxonomy" id="2806554"/>
    <lineage>
        <taxon>Bacteria</taxon>
        <taxon>Bacillati</taxon>
        <taxon>Actinomycetota</taxon>
        <taxon>Actinomycetes</taxon>
        <taxon>Streptosporangiales</taxon>
        <taxon>Streptosporangiaceae</taxon>
        <taxon>Microbispora</taxon>
    </lineage>
</organism>
<feature type="transmembrane region" description="Helical" evidence="1">
    <location>
        <begin position="485"/>
        <end position="503"/>
    </location>
</feature>
<feature type="transmembrane region" description="Helical" evidence="1">
    <location>
        <begin position="515"/>
        <end position="544"/>
    </location>
</feature>
<keyword evidence="1" id="KW-0472">Membrane</keyword>
<dbReference type="AlphaFoldDB" id="A0A941AJX0"/>
<accession>A0A941AJX0</accession>
<dbReference type="InterPro" id="IPR027417">
    <property type="entry name" value="P-loop_NTPase"/>
</dbReference>
<dbReference type="Gene3D" id="3.40.50.300">
    <property type="entry name" value="P-loop containing nucleotide triphosphate hydrolases"/>
    <property type="match status" value="1"/>
</dbReference>
<reference evidence="2" key="1">
    <citation type="submission" date="2021-02" db="EMBL/GenBank/DDBJ databases">
        <title>Draft genome sequence of Microbispora sp. RL4-1S isolated from rice leaves in Thailand.</title>
        <authorList>
            <person name="Muangham S."/>
            <person name="Duangmal K."/>
        </authorList>
    </citation>
    <scope>NUCLEOTIDE SEQUENCE</scope>
    <source>
        <strain evidence="2">RL4-1S</strain>
    </source>
</reference>
<sequence length="679" mass="72502">MHKGRLMAALTAAVGAILLPVAVNVATGGTLPAELEPYRSWAWPGVAVLGLAVVWFAIDAVKPAAGQARDRPYGRTRPETRRRAADNVRAQLTRRLDLKLGDVLRVDVRLEDHPEAVEPILSNRVRRLDTSAPVTTSVRKSFDDLDRSMVLLGRPGAGKTTQLLELALSLLDEKDGPIPVLLDLGGWGRRRGPLPFLDRRKTVHDLREWLLAQAQERYGLGARVGREWLDAGDLALLLDGLDEVPEEARGHLARLIGELHGLHRDLTIAVSCRSAEYEAAPALALNGAVVILPLGREDVTAYLSASGSRFADLRRALDADDSLWDVIDSPFWLHVLASVAGDPALGDPREPAGPAARRRRILDLFVAQALRRPRQEMGRYAPERVVRWLGQLSTVARMSGSTVIASPFDLMSRYARTVPPRLLSPVLPPLSIALFVASALVTAVSLSRGAGALTAMALGWLPASMSITLSAEAVAAGYMKPPRSAGVWVTGLAAAIPVAFGEFELRDMLLTSPGAFGTAAAASGSVTFVASAAGGVLAVLVPYFDEDADEARTDRSMTLTARGVLAAAALMSAVSLPPAVLGVVGWTGPFTDAVGGVLLGTFVAAGSGVIFGMLLTGWWLPPLVLVAAGLLPIRMTDFYRYAASAGLLVPDGENSYRFLHQIFVDHFAEHAHCARADSR</sequence>
<dbReference type="RefSeq" id="WP_210157920.1">
    <property type="nucleotide sequence ID" value="NZ_JAFCNB010000013.1"/>
</dbReference>
<keyword evidence="1" id="KW-1133">Transmembrane helix</keyword>
<feature type="transmembrane region" description="Helical" evidence="1">
    <location>
        <begin position="617"/>
        <end position="633"/>
    </location>
</feature>
<feature type="transmembrane region" description="Helical" evidence="1">
    <location>
        <begin position="41"/>
        <end position="61"/>
    </location>
</feature>
<keyword evidence="1" id="KW-0812">Transmembrane</keyword>
<name>A0A941AJX0_9ACTN</name>
<dbReference type="EMBL" id="JAFCNB010000013">
    <property type="protein sequence ID" value="MBP2706646.1"/>
    <property type="molecule type" value="Genomic_DNA"/>
</dbReference>
<dbReference type="SUPFAM" id="SSF52540">
    <property type="entry name" value="P-loop containing nucleoside triphosphate hydrolases"/>
    <property type="match status" value="1"/>
</dbReference>
<feature type="transmembrane region" description="Helical" evidence="1">
    <location>
        <begin position="458"/>
        <end position="479"/>
    </location>
</feature>
<comment type="caution">
    <text evidence="2">The sequence shown here is derived from an EMBL/GenBank/DDBJ whole genome shotgun (WGS) entry which is preliminary data.</text>
</comment>
<dbReference type="Proteomes" id="UP000674234">
    <property type="component" value="Unassembled WGS sequence"/>
</dbReference>
<feature type="transmembrane region" description="Helical" evidence="1">
    <location>
        <begin position="426"/>
        <end position="446"/>
    </location>
</feature>
<keyword evidence="3" id="KW-1185">Reference proteome</keyword>
<proteinExistence type="predicted"/>